<keyword evidence="1" id="KW-0812">Transmembrane</keyword>
<accession>A0A073CKP3</accession>
<protein>
    <submittedName>
        <fullName evidence="2">Uncharacterized protein</fullName>
    </submittedName>
</protein>
<keyword evidence="1" id="KW-1133">Transmembrane helix</keyword>
<organism evidence="2 3">
    <name type="scientific">Planktothrix agardhii (strain NIVA-CYA 126/8)</name>
    <dbReference type="NCBI Taxonomy" id="388467"/>
    <lineage>
        <taxon>Bacteria</taxon>
        <taxon>Bacillati</taxon>
        <taxon>Cyanobacteriota</taxon>
        <taxon>Cyanophyceae</taxon>
        <taxon>Oscillatoriophycideae</taxon>
        <taxon>Oscillatoriales</taxon>
        <taxon>Microcoleaceae</taxon>
        <taxon>Planktothrix</taxon>
    </lineage>
</organism>
<dbReference type="Proteomes" id="UP000027395">
    <property type="component" value="Chromosome"/>
</dbReference>
<keyword evidence="3" id="KW-1185">Reference proteome</keyword>
<dbReference type="InterPro" id="IPR006311">
    <property type="entry name" value="TAT_signal"/>
</dbReference>
<proteinExistence type="predicted"/>
<keyword evidence="1" id="KW-0472">Membrane</keyword>
<evidence type="ECO:0000313" key="2">
    <source>
        <dbReference type="EMBL" id="KEI68726.1"/>
    </source>
</evidence>
<dbReference type="PROSITE" id="PS51318">
    <property type="entry name" value="TAT"/>
    <property type="match status" value="1"/>
</dbReference>
<feature type="transmembrane region" description="Helical" evidence="1">
    <location>
        <begin position="494"/>
        <end position="526"/>
    </location>
</feature>
<dbReference type="eggNOG" id="ENOG502ZAMY">
    <property type="taxonomic scope" value="Bacteria"/>
</dbReference>
<name>A0A073CKP3_PLAA1</name>
<gene>
    <name evidence="2" type="ORF">A19Y_4010</name>
</gene>
<evidence type="ECO:0000313" key="3">
    <source>
        <dbReference type="Proteomes" id="UP000027395"/>
    </source>
</evidence>
<dbReference type="PATRIC" id="fig|388467.6.peg.3951"/>
<feature type="transmembrane region" description="Helical" evidence="1">
    <location>
        <begin position="460"/>
        <end position="482"/>
    </location>
</feature>
<reference evidence="2 3" key="1">
    <citation type="journal article" date="2014" name="Appl. Environ. Microbiol.">
        <title>Elucidation of insertion elements encoded on plasmids and in vitro construction of shuttle vectors from the toxic cyanobacterium Planktothrix.</title>
        <authorList>
            <person name="Christiansen G."/>
            <person name="Goesmann A."/>
            <person name="Kurmayer R."/>
        </authorList>
    </citation>
    <scope>NUCLEOTIDE SEQUENCE [LARGE SCALE GENOMIC DNA]</scope>
    <source>
        <strain evidence="2 3">NIVA-CYA 126/8</strain>
    </source>
</reference>
<dbReference type="EMBL" id="CM002803">
    <property type="protein sequence ID" value="KEI68726.1"/>
    <property type="molecule type" value="Genomic_DNA"/>
</dbReference>
<dbReference type="HOGENOM" id="CLU_416591_0_0_3"/>
<sequence>MYINKQMNDLDPINVSTLTRRHFLSYIALGTLGLLTKDLLDPASAMADSEGLGKNLSTLENYHIFVPYTTARNGGKETFTLRSGEPCQVAIPSRTQDSQQITIKGRGQDGKDITVVLHTLYDRQVGIKEQIYQEIDKNTQFVVQASKAKCKFVYEQVEDGEYIDDLILLDFLDYVIYSSKLDSKIQDRYQIASTNSRLLGIQQAIESTLAESQLTEAEKKLIRGTFAYVRAGEPVPNFKALTDIDSIVTSSGLPLEIKHTYSLASANSRGLTVDFILVKQINDSQLTAEQKQNYLSIYQQVRDGKTVEDVATLKSLDSFINKAKIPENAKVVYSIARKQNLDNQVASAEKADAFRETAQTFQDQLTDAKNKGAAIVPQATRVLSTLGAETATGVSISSLSGAAATNATLAMLGGGSVAAGGLGMLGGLAVATGGAALIGAAGILSIALVSEMDSEDKKNLGIAIGTGTITGAATVLAAWTAASALGVAGTLSGAAAITATISTIGGLSVMTGGAALVASGTAFLIWSLLKSGKTRDQAILKQLETRSYTYTEDNIPSYLGQLINKNVSDQHKPKNLFSAPNIPLDKLSNALSAWVSINSEEKVIALIDTSSFWRSAGVVFTDGRLLWTNKSSEYKNLARFVETETKLFSLLSDDKQKKELSKLKKVVDILSDEKYATNLSELQKLVAITSAEKQLEKLVSNEDKNKLSQLKYAVDILSDEKASKNLSKLKDVVDILSNKKYDVASFFPPQLVSHLSDEQYRNDLFELKEVIDMLSDQSDKDNLTKFLREIGMTYSIV</sequence>
<dbReference type="STRING" id="388467.A19Y_4010"/>
<dbReference type="AlphaFoldDB" id="A0A073CKP3"/>
<evidence type="ECO:0000256" key="1">
    <source>
        <dbReference type="SAM" id="Phobius"/>
    </source>
</evidence>
<feature type="transmembrane region" description="Helical" evidence="1">
    <location>
        <begin position="422"/>
        <end position="448"/>
    </location>
</feature>